<dbReference type="InterPro" id="IPR004682">
    <property type="entry name" value="TRAP_DctP"/>
</dbReference>
<proteinExistence type="inferred from homology"/>
<evidence type="ECO:0000313" key="6">
    <source>
        <dbReference type="EMBL" id="QDQ26760.1"/>
    </source>
</evidence>
<gene>
    <name evidence="6" type="ORF">FNU76_10510</name>
</gene>
<dbReference type="GO" id="GO:0015740">
    <property type="term" value="P:C4-dicarboxylate transport"/>
    <property type="evidence" value="ECO:0007669"/>
    <property type="project" value="TreeGrafter"/>
</dbReference>
<dbReference type="InterPro" id="IPR018389">
    <property type="entry name" value="DctP_fam"/>
</dbReference>
<dbReference type="GO" id="GO:0055085">
    <property type="term" value="P:transmembrane transport"/>
    <property type="evidence" value="ECO:0007669"/>
    <property type="project" value="InterPro"/>
</dbReference>
<sequence>MRFALLLLACLSTLGSAAANDTILIKFSHVVAPDTPKGRAAEKFKELAEKMSAGRVKVQLYPNGQLYKDREEMAALQRNAVQILAPSLSKFGALGLRQFELFDLPYIFPNDKVLYRVMDGEIGQGLLRQLNSKGIVGLAYWDNGFKHFSANRPLRTPADFKGLRMRIQASKVLEAQMKSLGAVPKVIAFSEVYSALQQQVIDGAENPESNFRTQRMHEVQKHLTLSQHGYVGYAVIVNKTFWEGLPTDLRAQLSTAMQLATAYERQIADEENRRALEEVRAAHTTEIYVLPLADREILRKQMLPVHREFLDIIGKDLIYGTYRIAAEVAAGK</sequence>
<dbReference type="GO" id="GO:0030288">
    <property type="term" value="C:outer membrane-bounded periplasmic space"/>
    <property type="evidence" value="ECO:0007669"/>
    <property type="project" value="InterPro"/>
</dbReference>
<evidence type="ECO:0000256" key="3">
    <source>
        <dbReference type="ARBA" id="ARBA00022729"/>
    </source>
</evidence>
<dbReference type="Gene3D" id="3.40.190.170">
    <property type="entry name" value="Bacterial extracellular solute-binding protein, family 7"/>
    <property type="match status" value="1"/>
</dbReference>
<feature type="coiled-coil region" evidence="4">
    <location>
        <begin position="253"/>
        <end position="280"/>
    </location>
</feature>
<dbReference type="PIRSF" id="PIRSF006470">
    <property type="entry name" value="DctB"/>
    <property type="match status" value="1"/>
</dbReference>
<dbReference type="PANTHER" id="PTHR33376">
    <property type="match status" value="1"/>
</dbReference>
<dbReference type="NCBIfam" id="TIGR00787">
    <property type="entry name" value="dctP"/>
    <property type="match status" value="1"/>
</dbReference>
<dbReference type="EMBL" id="CP041730">
    <property type="protein sequence ID" value="QDQ26760.1"/>
    <property type="molecule type" value="Genomic_DNA"/>
</dbReference>
<dbReference type="CDD" id="cd13674">
    <property type="entry name" value="PBP2_TRAP_SBP_like_1"/>
    <property type="match status" value="1"/>
</dbReference>
<comment type="similarity">
    <text evidence="1">Belongs to the bacterial solute-binding protein 7 family.</text>
</comment>
<dbReference type="OrthoDB" id="9815946at2"/>
<dbReference type="InterPro" id="IPR038404">
    <property type="entry name" value="TRAP_DctP_sf"/>
</dbReference>
<name>A0A516SF80_9NEIS</name>
<feature type="chain" id="PRO_5022163498" evidence="5">
    <location>
        <begin position="20"/>
        <end position="332"/>
    </location>
</feature>
<accession>A0A516SF80</accession>
<keyword evidence="7" id="KW-1185">Reference proteome</keyword>
<dbReference type="PANTHER" id="PTHR33376:SF7">
    <property type="entry name" value="C4-DICARBOXYLATE-BINDING PROTEIN DCTB"/>
    <property type="match status" value="1"/>
</dbReference>
<keyword evidence="2" id="KW-0813">Transport</keyword>
<keyword evidence="3 5" id="KW-0732">Signal</keyword>
<reference evidence="7" key="1">
    <citation type="submission" date="2019-07" db="EMBL/GenBank/DDBJ databases">
        <title>Chitinimonas sp. nov., isolated from Ny-Alesund, arctica soil.</title>
        <authorList>
            <person name="Xu Q."/>
            <person name="Peng F."/>
        </authorList>
    </citation>
    <scope>NUCLEOTIDE SEQUENCE [LARGE SCALE GENOMIC DNA]</scope>
    <source>
        <strain evidence="7">R3-44</strain>
    </source>
</reference>
<feature type="signal peptide" evidence="5">
    <location>
        <begin position="1"/>
        <end position="19"/>
    </location>
</feature>
<evidence type="ECO:0000313" key="7">
    <source>
        <dbReference type="Proteomes" id="UP000317550"/>
    </source>
</evidence>
<dbReference type="RefSeq" id="WP_144278154.1">
    <property type="nucleotide sequence ID" value="NZ_CP041730.1"/>
</dbReference>
<evidence type="ECO:0000256" key="4">
    <source>
        <dbReference type="SAM" id="Coils"/>
    </source>
</evidence>
<organism evidence="6 7">
    <name type="scientific">Chitinimonas arctica</name>
    <dbReference type="NCBI Taxonomy" id="2594795"/>
    <lineage>
        <taxon>Bacteria</taxon>
        <taxon>Pseudomonadati</taxon>
        <taxon>Pseudomonadota</taxon>
        <taxon>Betaproteobacteria</taxon>
        <taxon>Neisseriales</taxon>
        <taxon>Chitinibacteraceae</taxon>
        <taxon>Chitinimonas</taxon>
    </lineage>
</organism>
<dbReference type="AlphaFoldDB" id="A0A516SF80"/>
<keyword evidence="4" id="KW-0175">Coiled coil</keyword>
<evidence type="ECO:0000256" key="1">
    <source>
        <dbReference type="ARBA" id="ARBA00009023"/>
    </source>
</evidence>
<dbReference type="KEGG" id="cari:FNU76_10510"/>
<protein>
    <submittedName>
        <fullName evidence="6">TRAP transporter substrate-binding protein</fullName>
    </submittedName>
</protein>
<evidence type="ECO:0000256" key="5">
    <source>
        <dbReference type="SAM" id="SignalP"/>
    </source>
</evidence>
<dbReference type="Pfam" id="PF03480">
    <property type="entry name" value="DctP"/>
    <property type="match status" value="1"/>
</dbReference>
<dbReference type="NCBIfam" id="NF037995">
    <property type="entry name" value="TRAP_S1"/>
    <property type="match status" value="1"/>
</dbReference>
<evidence type="ECO:0000256" key="2">
    <source>
        <dbReference type="ARBA" id="ARBA00022448"/>
    </source>
</evidence>
<dbReference type="Proteomes" id="UP000317550">
    <property type="component" value="Chromosome"/>
</dbReference>